<feature type="compositionally biased region" description="Basic residues" evidence="1">
    <location>
        <begin position="1"/>
        <end position="11"/>
    </location>
</feature>
<accession>A0AAD5MDR8</accession>
<dbReference type="EMBL" id="JAHQIW010000108">
    <property type="protein sequence ID" value="KAJ1346069.1"/>
    <property type="molecule type" value="Genomic_DNA"/>
</dbReference>
<comment type="caution">
    <text evidence="2">The sequence shown here is derived from an EMBL/GenBank/DDBJ whole genome shotgun (WGS) entry which is preliminary data.</text>
</comment>
<evidence type="ECO:0000313" key="3">
    <source>
        <dbReference type="Proteomes" id="UP001196413"/>
    </source>
</evidence>
<sequence>MTASVKRKKRQVCPNSEDGGSMRSDALHHSVDLRHRSFSVSSEFLMQKRTGPWFMRPSWKPAGANKRGYEAFNPFLMNLDGVNDYQQF</sequence>
<organism evidence="2 3">
    <name type="scientific">Parelaphostrongylus tenuis</name>
    <name type="common">Meningeal worm</name>
    <dbReference type="NCBI Taxonomy" id="148309"/>
    <lineage>
        <taxon>Eukaryota</taxon>
        <taxon>Metazoa</taxon>
        <taxon>Ecdysozoa</taxon>
        <taxon>Nematoda</taxon>
        <taxon>Chromadorea</taxon>
        <taxon>Rhabditida</taxon>
        <taxon>Rhabditina</taxon>
        <taxon>Rhabditomorpha</taxon>
        <taxon>Strongyloidea</taxon>
        <taxon>Metastrongylidae</taxon>
        <taxon>Parelaphostrongylus</taxon>
    </lineage>
</organism>
<proteinExistence type="predicted"/>
<dbReference type="AlphaFoldDB" id="A0AAD5MDR8"/>
<evidence type="ECO:0000256" key="1">
    <source>
        <dbReference type="SAM" id="MobiDB-lite"/>
    </source>
</evidence>
<name>A0AAD5MDR8_PARTN</name>
<gene>
    <name evidence="2" type="ORF">KIN20_000757</name>
</gene>
<reference evidence="2" key="1">
    <citation type="submission" date="2021-06" db="EMBL/GenBank/DDBJ databases">
        <title>Parelaphostrongylus tenuis whole genome reference sequence.</title>
        <authorList>
            <person name="Garwood T.J."/>
            <person name="Larsen P.A."/>
            <person name="Fountain-Jones N.M."/>
            <person name="Garbe J.R."/>
            <person name="Macchietto M.G."/>
            <person name="Kania S.A."/>
            <person name="Gerhold R.W."/>
            <person name="Richards J.E."/>
            <person name="Wolf T.M."/>
        </authorList>
    </citation>
    <scope>NUCLEOTIDE SEQUENCE</scope>
    <source>
        <strain evidence="2">MNPRO001-30</strain>
        <tissue evidence="2">Meninges</tissue>
    </source>
</reference>
<protein>
    <submittedName>
        <fullName evidence="2">Uncharacterized protein</fullName>
    </submittedName>
</protein>
<feature type="region of interest" description="Disordered" evidence="1">
    <location>
        <begin position="1"/>
        <end position="26"/>
    </location>
</feature>
<keyword evidence="3" id="KW-1185">Reference proteome</keyword>
<dbReference type="Proteomes" id="UP001196413">
    <property type="component" value="Unassembled WGS sequence"/>
</dbReference>
<evidence type="ECO:0000313" key="2">
    <source>
        <dbReference type="EMBL" id="KAJ1346069.1"/>
    </source>
</evidence>